<dbReference type="PROSITE" id="PS50113">
    <property type="entry name" value="PAC"/>
    <property type="match status" value="1"/>
</dbReference>
<feature type="domain" description="PAS" evidence="3">
    <location>
        <begin position="8"/>
        <end position="78"/>
    </location>
</feature>
<gene>
    <name evidence="6" type="ordered locus">AciX9_4080</name>
</gene>
<evidence type="ECO:0000259" key="5">
    <source>
        <dbReference type="PROSITE" id="PS50887"/>
    </source>
</evidence>
<dbReference type="InterPro" id="IPR035965">
    <property type="entry name" value="PAS-like_dom_sf"/>
</dbReference>
<dbReference type="CDD" id="cd01949">
    <property type="entry name" value="GGDEF"/>
    <property type="match status" value="1"/>
</dbReference>
<dbReference type="InterPro" id="IPR043128">
    <property type="entry name" value="Rev_trsase/Diguanyl_cyclase"/>
</dbReference>
<dbReference type="SMART" id="SM00091">
    <property type="entry name" value="PAS"/>
    <property type="match status" value="1"/>
</dbReference>
<organism evidence="7">
    <name type="scientific">Granulicella tundricola (strain ATCC BAA-1859 / DSM 23138 / MP5ACTX9)</name>
    <dbReference type="NCBI Taxonomy" id="1198114"/>
    <lineage>
        <taxon>Bacteria</taxon>
        <taxon>Pseudomonadati</taxon>
        <taxon>Acidobacteriota</taxon>
        <taxon>Terriglobia</taxon>
        <taxon>Terriglobales</taxon>
        <taxon>Acidobacteriaceae</taxon>
        <taxon>Granulicella</taxon>
    </lineage>
</organism>
<proteinExistence type="predicted"/>
<dbReference type="GO" id="GO:1902201">
    <property type="term" value="P:negative regulation of bacterial-type flagellum-dependent cell motility"/>
    <property type="evidence" value="ECO:0007669"/>
    <property type="project" value="TreeGrafter"/>
</dbReference>
<dbReference type="FunFam" id="3.30.70.270:FF:000001">
    <property type="entry name" value="Diguanylate cyclase domain protein"/>
    <property type="match status" value="1"/>
</dbReference>
<dbReference type="EC" id="2.7.7.65" evidence="1"/>
<dbReference type="Pfam" id="PF08447">
    <property type="entry name" value="PAS_3"/>
    <property type="match status" value="1"/>
</dbReference>
<dbReference type="NCBIfam" id="TIGR00254">
    <property type="entry name" value="GGDEF"/>
    <property type="match status" value="1"/>
</dbReference>
<dbReference type="EMBL" id="CP002481">
    <property type="protein sequence ID" value="ADW70863.1"/>
    <property type="molecule type" value="Genomic_DNA"/>
</dbReference>
<dbReference type="AlphaFoldDB" id="E8X5X9"/>
<dbReference type="InterPro" id="IPR029787">
    <property type="entry name" value="Nucleotide_cyclase"/>
</dbReference>
<dbReference type="InterPro" id="IPR013655">
    <property type="entry name" value="PAS_fold_3"/>
</dbReference>
<evidence type="ECO:0000259" key="3">
    <source>
        <dbReference type="PROSITE" id="PS50112"/>
    </source>
</evidence>
<dbReference type="InterPro" id="IPR001610">
    <property type="entry name" value="PAC"/>
</dbReference>
<evidence type="ECO:0000259" key="4">
    <source>
        <dbReference type="PROSITE" id="PS50113"/>
    </source>
</evidence>
<comment type="catalytic activity">
    <reaction evidence="2">
        <text>2 GTP = 3',3'-c-di-GMP + 2 diphosphate</text>
        <dbReference type="Rhea" id="RHEA:24898"/>
        <dbReference type="ChEBI" id="CHEBI:33019"/>
        <dbReference type="ChEBI" id="CHEBI:37565"/>
        <dbReference type="ChEBI" id="CHEBI:58805"/>
        <dbReference type="EC" id="2.7.7.65"/>
    </reaction>
</comment>
<evidence type="ECO:0000256" key="1">
    <source>
        <dbReference type="ARBA" id="ARBA00012528"/>
    </source>
</evidence>
<feature type="domain" description="GGDEF" evidence="5">
    <location>
        <begin position="168"/>
        <end position="310"/>
    </location>
</feature>
<dbReference type="CDD" id="cd00130">
    <property type="entry name" value="PAS"/>
    <property type="match status" value="1"/>
</dbReference>
<dbReference type="InterPro" id="IPR050469">
    <property type="entry name" value="Diguanylate_Cyclase"/>
</dbReference>
<feature type="domain" description="PAC" evidence="4">
    <location>
        <begin position="83"/>
        <end position="136"/>
    </location>
</feature>
<dbReference type="HOGENOM" id="CLU_000445_11_4_0"/>
<evidence type="ECO:0000313" key="7">
    <source>
        <dbReference type="Proteomes" id="UP000000343"/>
    </source>
</evidence>
<dbReference type="Gene3D" id="3.30.70.270">
    <property type="match status" value="1"/>
</dbReference>
<dbReference type="InterPro" id="IPR000014">
    <property type="entry name" value="PAS"/>
</dbReference>
<dbReference type="KEGG" id="acm:AciX9_4080"/>
<geneLocation type="plasmid" evidence="6 7">
    <name>pACIX901</name>
</geneLocation>
<dbReference type="RefSeq" id="WP_013572775.1">
    <property type="nucleotide sequence ID" value="NC_015057.1"/>
</dbReference>
<dbReference type="GO" id="GO:0043709">
    <property type="term" value="P:cell adhesion involved in single-species biofilm formation"/>
    <property type="evidence" value="ECO:0007669"/>
    <property type="project" value="TreeGrafter"/>
</dbReference>
<keyword evidence="6" id="KW-0614">Plasmid</keyword>
<keyword evidence="7" id="KW-1185">Reference proteome</keyword>
<dbReference type="SMART" id="SM00267">
    <property type="entry name" value="GGDEF"/>
    <property type="match status" value="1"/>
</dbReference>
<dbReference type="Proteomes" id="UP000000343">
    <property type="component" value="Plasmid pACIX901"/>
</dbReference>
<dbReference type="GO" id="GO:0005886">
    <property type="term" value="C:plasma membrane"/>
    <property type="evidence" value="ECO:0007669"/>
    <property type="project" value="TreeGrafter"/>
</dbReference>
<dbReference type="SUPFAM" id="SSF55785">
    <property type="entry name" value="PYP-like sensor domain (PAS domain)"/>
    <property type="match status" value="1"/>
</dbReference>
<dbReference type="PROSITE" id="PS50887">
    <property type="entry name" value="GGDEF"/>
    <property type="match status" value="1"/>
</dbReference>
<name>E8X5X9_GRATM</name>
<evidence type="ECO:0000313" key="6">
    <source>
        <dbReference type="EMBL" id="ADW70863.1"/>
    </source>
</evidence>
<dbReference type="InterPro" id="IPR000160">
    <property type="entry name" value="GGDEF_dom"/>
</dbReference>
<reference evidence="7" key="1">
    <citation type="submission" date="2011-01" db="EMBL/GenBank/DDBJ databases">
        <title>Complete sequence of plasmid1 of Acidobacterium sp. MP5ACTX9.</title>
        <authorList>
            <consortium name="US DOE Joint Genome Institute"/>
            <person name="Lucas S."/>
            <person name="Copeland A."/>
            <person name="Lapidus A."/>
            <person name="Cheng J.-F."/>
            <person name="Goodwin L."/>
            <person name="Pitluck S."/>
            <person name="Teshima H."/>
            <person name="Detter J.C."/>
            <person name="Han C."/>
            <person name="Tapia R."/>
            <person name="Land M."/>
            <person name="Hauser L."/>
            <person name="Kyrpides N."/>
            <person name="Ivanova N."/>
            <person name="Ovchinnikova G."/>
            <person name="Pagani I."/>
            <person name="Rawat S.R."/>
            <person name="Mannisto M."/>
            <person name="Haggblom M.M."/>
            <person name="Woyke T."/>
        </authorList>
    </citation>
    <scope>NUCLEOTIDE SEQUENCE [LARGE SCALE GENOMIC DNA]</scope>
    <source>
        <strain evidence="7">MP5ACTX9</strain>
        <plasmid evidence="7">Plasmid pACIX901</plasmid>
    </source>
</reference>
<accession>E8X5X9</accession>
<dbReference type="GO" id="GO:0052621">
    <property type="term" value="F:diguanylate cyclase activity"/>
    <property type="evidence" value="ECO:0007669"/>
    <property type="project" value="UniProtKB-EC"/>
</dbReference>
<dbReference type="Gene3D" id="3.30.450.20">
    <property type="entry name" value="PAS domain"/>
    <property type="match status" value="1"/>
</dbReference>
<evidence type="ECO:0000256" key="2">
    <source>
        <dbReference type="ARBA" id="ARBA00034247"/>
    </source>
</evidence>
<dbReference type="Pfam" id="PF00990">
    <property type="entry name" value="GGDEF"/>
    <property type="match status" value="1"/>
</dbReference>
<dbReference type="SUPFAM" id="SSF55073">
    <property type="entry name" value="Nucleotide cyclase"/>
    <property type="match status" value="1"/>
</dbReference>
<dbReference type="PROSITE" id="PS50112">
    <property type="entry name" value="PAS"/>
    <property type="match status" value="1"/>
</dbReference>
<dbReference type="InterPro" id="IPR000700">
    <property type="entry name" value="PAS-assoc_C"/>
</dbReference>
<dbReference type="PANTHER" id="PTHR45138">
    <property type="entry name" value="REGULATORY COMPONENTS OF SENSORY TRANSDUCTION SYSTEM"/>
    <property type="match status" value="1"/>
</dbReference>
<sequence>MSPSEHVESRIFRLMAEYSIDVLCRISMDLHCTYCSPSATKTLGWSTEEMLALFPLRLIHEEDKGRIRMAHQRLMDDPDCENSPATARVRAKDGSYLWFEFNARLLRDLGENAPWQVLLNMRDISERKLLEQRLEALALTDGLTGIGNRRSFDQEMQRVAAQNGYEGRRISLILLDVDHFKAFNDAYGHLVGDDCLRTLADALASSLISVGGFVARYGGEELVAIVTSADPGGDVQLAECLRHHVEQLRIPHQGNAAHGSVVTVSVGVATAVEQSGGSITDLRSGLLQAADAALYKSKGSGRNKVSSSLIILSPQGV</sequence>
<dbReference type="PANTHER" id="PTHR45138:SF9">
    <property type="entry name" value="DIGUANYLATE CYCLASE DGCM-RELATED"/>
    <property type="match status" value="1"/>
</dbReference>
<protein>
    <recommendedName>
        <fullName evidence="1">diguanylate cyclase</fullName>
        <ecNumber evidence="1">2.7.7.65</ecNumber>
    </recommendedName>
</protein>
<dbReference type="NCBIfam" id="TIGR00229">
    <property type="entry name" value="sensory_box"/>
    <property type="match status" value="1"/>
</dbReference>
<dbReference type="SMART" id="SM00086">
    <property type="entry name" value="PAC"/>
    <property type="match status" value="1"/>
</dbReference>